<dbReference type="AlphaFoldDB" id="A0A2Z7BWK4"/>
<name>A0A2Z7BWK4_9LAMI</name>
<sequence>MKIRTYKSHYLNRRTTRSEIVKSSKIRLRSHSLSGFEICKERTGWERGVQRYQPCSKERCLPLALGEDKVQVHSVEGFAMGTYLPAQASKLISTRDIQLSPNLTLHSVTKTICYKQHNVIDQHRAYALTDTGLTNQLRASQTAQAKSARFTLQLRHQINLHYSNQYVLLNSTVLPDQLRPHQIITARSAHNSISLHHARSGQHPRSISARSIKFGIVPSDQHALTTQHSAS</sequence>
<dbReference type="EMBL" id="KV003328">
    <property type="protein sequence ID" value="KZV36627.1"/>
    <property type="molecule type" value="Genomic_DNA"/>
</dbReference>
<accession>A0A2Z7BWK4</accession>
<organism evidence="1 2">
    <name type="scientific">Dorcoceras hygrometricum</name>
    <dbReference type="NCBI Taxonomy" id="472368"/>
    <lineage>
        <taxon>Eukaryota</taxon>
        <taxon>Viridiplantae</taxon>
        <taxon>Streptophyta</taxon>
        <taxon>Embryophyta</taxon>
        <taxon>Tracheophyta</taxon>
        <taxon>Spermatophyta</taxon>
        <taxon>Magnoliopsida</taxon>
        <taxon>eudicotyledons</taxon>
        <taxon>Gunneridae</taxon>
        <taxon>Pentapetalae</taxon>
        <taxon>asterids</taxon>
        <taxon>lamiids</taxon>
        <taxon>Lamiales</taxon>
        <taxon>Gesneriaceae</taxon>
        <taxon>Didymocarpoideae</taxon>
        <taxon>Trichosporeae</taxon>
        <taxon>Loxocarpinae</taxon>
        <taxon>Dorcoceras</taxon>
    </lineage>
</organism>
<protein>
    <submittedName>
        <fullName evidence="1">Uncharacterized protein</fullName>
    </submittedName>
</protein>
<evidence type="ECO:0000313" key="1">
    <source>
        <dbReference type="EMBL" id="KZV36627.1"/>
    </source>
</evidence>
<proteinExistence type="predicted"/>
<gene>
    <name evidence="1" type="ORF">F511_39811</name>
</gene>
<keyword evidence="2" id="KW-1185">Reference proteome</keyword>
<dbReference type="Proteomes" id="UP000250235">
    <property type="component" value="Unassembled WGS sequence"/>
</dbReference>
<evidence type="ECO:0000313" key="2">
    <source>
        <dbReference type="Proteomes" id="UP000250235"/>
    </source>
</evidence>
<reference evidence="1 2" key="1">
    <citation type="journal article" date="2015" name="Proc. Natl. Acad. Sci. U.S.A.">
        <title>The resurrection genome of Boea hygrometrica: A blueprint for survival of dehydration.</title>
        <authorList>
            <person name="Xiao L."/>
            <person name="Yang G."/>
            <person name="Zhang L."/>
            <person name="Yang X."/>
            <person name="Zhao S."/>
            <person name="Ji Z."/>
            <person name="Zhou Q."/>
            <person name="Hu M."/>
            <person name="Wang Y."/>
            <person name="Chen M."/>
            <person name="Xu Y."/>
            <person name="Jin H."/>
            <person name="Xiao X."/>
            <person name="Hu G."/>
            <person name="Bao F."/>
            <person name="Hu Y."/>
            <person name="Wan P."/>
            <person name="Li L."/>
            <person name="Deng X."/>
            <person name="Kuang T."/>
            <person name="Xiang C."/>
            <person name="Zhu J.K."/>
            <person name="Oliver M.J."/>
            <person name="He Y."/>
        </authorList>
    </citation>
    <scope>NUCLEOTIDE SEQUENCE [LARGE SCALE GENOMIC DNA]</scope>
    <source>
        <strain evidence="2">cv. XS01</strain>
    </source>
</reference>